<reference evidence="1" key="1">
    <citation type="journal article" date="2014" name="Front. Microbiol.">
        <title>High frequency of phylogenetically diverse reductive dehalogenase-homologous genes in deep subseafloor sedimentary metagenomes.</title>
        <authorList>
            <person name="Kawai M."/>
            <person name="Futagami T."/>
            <person name="Toyoda A."/>
            <person name="Takaki Y."/>
            <person name="Nishi S."/>
            <person name="Hori S."/>
            <person name="Arai W."/>
            <person name="Tsubouchi T."/>
            <person name="Morono Y."/>
            <person name="Uchiyama I."/>
            <person name="Ito T."/>
            <person name="Fujiyama A."/>
            <person name="Inagaki F."/>
            <person name="Takami H."/>
        </authorList>
    </citation>
    <scope>NUCLEOTIDE SEQUENCE</scope>
    <source>
        <strain evidence="1">Expedition CK06-06</strain>
    </source>
</reference>
<comment type="caution">
    <text evidence="1">The sequence shown here is derived from an EMBL/GenBank/DDBJ whole genome shotgun (WGS) entry which is preliminary data.</text>
</comment>
<sequence>RDTVVPPLPPTPRPARYEFVLCKGGGVRISLKGESYPVESTYSYPHGGENKLSAADAPDSKGENAWNLKTERIDDSTYRVTAGGKYYRINREIRLERTRVLVKDTIANVSGADLGIILSNHINAQGKEGIKTQVLAAPNPPGYVRAKDHGLGILPLDDVYQVQQRTYTGDGICGVRSNSFGLAKGASYTLEWAVYPNNSPDYYNFLNAVRKDEGLNNRTVDGCLAITHSGKWLREPPPRGLVEFGGVKYASSGCV</sequence>
<feature type="non-terminal residue" evidence="1">
    <location>
        <position position="1"/>
    </location>
</feature>
<gene>
    <name evidence="1" type="ORF">S01H1_59072</name>
</gene>
<organism evidence="1">
    <name type="scientific">marine sediment metagenome</name>
    <dbReference type="NCBI Taxonomy" id="412755"/>
    <lineage>
        <taxon>unclassified sequences</taxon>
        <taxon>metagenomes</taxon>
        <taxon>ecological metagenomes</taxon>
    </lineage>
</organism>
<protein>
    <submittedName>
        <fullName evidence="1">Uncharacterized protein</fullName>
    </submittedName>
</protein>
<accession>X0WN52</accession>
<dbReference type="AlphaFoldDB" id="X0WN52"/>
<dbReference type="EMBL" id="BARS01038617">
    <property type="protein sequence ID" value="GAG24657.1"/>
    <property type="molecule type" value="Genomic_DNA"/>
</dbReference>
<feature type="non-terminal residue" evidence="1">
    <location>
        <position position="255"/>
    </location>
</feature>
<evidence type="ECO:0000313" key="1">
    <source>
        <dbReference type="EMBL" id="GAG24657.1"/>
    </source>
</evidence>
<name>X0WN52_9ZZZZ</name>
<proteinExistence type="predicted"/>